<evidence type="ECO:0000256" key="1">
    <source>
        <dbReference type="ARBA" id="ARBA00022512"/>
    </source>
</evidence>
<keyword evidence="10" id="KW-1185">Reference proteome</keyword>
<evidence type="ECO:0000256" key="3">
    <source>
        <dbReference type="ARBA" id="ARBA00022729"/>
    </source>
</evidence>
<reference evidence="8 10" key="2">
    <citation type="submission" date="2022-01" db="EMBL/GenBank/DDBJ databases">
        <title>VMRC isolate genome collection.</title>
        <authorList>
            <person name="France M."/>
            <person name="Rutt L."/>
            <person name="Humphrys M."/>
            <person name="Ravel J."/>
        </authorList>
    </citation>
    <scope>NUCLEOTIDE SEQUENCE [LARGE SCALE GENOMIC DNA]</scope>
    <source>
        <strain evidence="8 10">C0172B4</strain>
    </source>
</reference>
<feature type="compositionally biased region" description="Low complexity" evidence="5">
    <location>
        <begin position="38"/>
        <end position="50"/>
    </location>
</feature>
<keyword evidence="3" id="KW-0732">Signal</keyword>
<sequence>ALAKAEAVLADENASQEDVDAALAGLISASQKLDGKESPATSISKSSITTQKEKKHKLGTNADQLPQTGSHESEASVIGLGLLTLALAVLGFKKKKDEE</sequence>
<evidence type="ECO:0000256" key="2">
    <source>
        <dbReference type="ARBA" id="ARBA00022525"/>
    </source>
</evidence>
<dbReference type="Proteomes" id="UP001211420">
    <property type="component" value="Unassembled WGS sequence"/>
</dbReference>
<evidence type="ECO:0000313" key="8">
    <source>
        <dbReference type="EMBL" id="MCZ3622901.1"/>
    </source>
</evidence>
<dbReference type="RefSeq" id="WP_269255227.1">
    <property type="nucleotide sequence ID" value="NZ_JAKHEY010000023.1"/>
</dbReference>
<dbReference type="Gene3D" id="1.20.1270.70">
    <property type="entry name" value="Designed single chain three-helix bundle"/>
    <property type="match status" value="1"/>
</dbReference>
<dbReference type="EMBL" id="JAKHEY010000023">
    <property type="protein sequence ID" value="MCZ9679053.1"/>
    <property type="molecule type" value="Genomic_DNA"/>
</dbReference>
<feature type="compositionally biased region" description="Polar residues" evidence="5">
    <location>
        <begin position="61"/>
        <end position="70"/>
    </location>
</feature>
<keyword evidence="2" id="KW-0964">Secreted</keyword>
<evidence type="ECO:0000259" key="7">
    <source>
        <dbReference type="PROSITE" id="PS50847"/>
    </source>
</evidence>
<dbReference type="PROSITE" id="PS50847">
    <property type="entry name" value="GRAM_POS_ANCHORING"/>
    <property type="match status" value="1"/>
</dbReference>
<keyword evidence="4" id="KW-0572">Peptidoglycan-anchor</keyword>
<dbReference type="InterPro" id="IPR019931">
    <property type="entry name" value="LPXTG_anchor"/>
</dbReference>
<evidence type="ECO:0000313" key="11">
    <source>
        <dbReference type="Proteomes" id="UP001211566"/>
    </source>
</evidence>
<feature type="non-terminal residue" evidence="9">
    <location>
        <position position="1"/>
    </location>
</feature>
<evidence type="ECO:0000256" key="5">
    <source>
        <dbReference type="SAM" id="MobiDB-lite"/>
    </source>
</evidence>
<dbReference type="NCBIfam" id="TIGR01167">
    <property type="entry name" value="LPXTG_anchor"/>
    <property type="match status" value="1"/>
</dbReference>
<evidence type="ECO:0000313" key="10">
    <source>
        <dbReference type="Proteomes" id="UP001211420"/>
    </source>
</evidence>
<gene>
    <name evidence="8" type="ORF">L2772_08615</name>
    <name evidence="9" type="ORF">L2Z99_08320</name>
</gene>
<protein>
    <submittedName>
        <fullName evidence="9">LPXTG cell wall anchor domain-containing protein</fullName>
    </submittedName>
</protein>
<keyword evidence="6" id="KW-0472">Membrane</keyword>
<comment type="caution">
    <text evidence="9">The sequence shown here is derived from an EMBL/GenBank/DDBJ whole genome shotgun (WGS) entry which is preliminary data.</text>
</comment>
<dbReference type="AlphaFoldDB" id="A0AAW5WZS8"/>
<name>A0AAW5WZS8_9LACO</name>
<organism evidence="9 11">
    <name type="scientific">Lactobacillus mulieris</name>
    <dbReference type="NCBI Taxonomy" id="2508708"/>
    <lineage>
        <taxon>Bacteria</taxon>
        <taxon>Bacillati</taxon>
        <taxon>Bacillota</taxon>
        <taxon>Bacilli</taxon>
        <taxon>Lactobacillales</taxon>
        <taxon>Lactobacillaceae</taxon>
        <taxon>Lactobacillus</taxon>
    </lineage>
</organism>
<keyword evidence="6" id="KW-0812">Transmembrane</keyword>
<feature type="region of interest" description="Disordered" evidence="5">
    <location>
        <begin position="32"/>
        <end position="73"/>
    </location>
</feature>
<proteinExistence type="predicted"/>
<dbReference type="Pfam" id="PF00746">
    <property type="entry name" value="Gram_pos_anchor"/>
    <property type="match status" value="1"/>
</dbReference>
<feature type="domain" description="Gram-positive cocci surface proteins LPxTG" evidence="7">
    <location>
        <begin position="65"/>
        <end position="99"/>
    </location>
</feature>
<keyword evidence="1" id="KW-0134">Cell wall</keyword>
<dbReference type="Proteomes" id="UP001211566">
    <property type="component" value="Unassembled WGS sequence"/>
</dbReference>
<dbReference type="EMBL" id="JAKHPW010000023">
    <property type="protein sequence ID" value="MCZ3622901.1"/>
    <property type="molecule type" value="Genomic_DNA"/>
</dbReference>
<feature type="transmembrane region" description="Helical" evidence="6">
    <location>
        <begin position="75"/>
        <end position="92"/>
    </location>
</feature>
<evidence type="ECO:0000256" key="6">
    <source>
        <dbReference type="SAM" id="Phobius"/>
    </source>
</evidence>
<evidence type="ECO:0000256" key="4">
    <source>
        <dbReference type="ARBA" id="ARBA00023088"/>
    </source>
</evidence>
<evidence type="ECO:0000313" key="9">
    <source>
        <dbReference type="EMBL" id="MCZ9679053.1"/>
    </source>
</evidence>
<accession>A0AAW5WZS8</accession>
<keyword evidence="6" id="KW-1133">Transmembrane helix</keyword>
<reference evidence="9" key="1">
    <citation type="submission" date="2022-01" db="EMBL/GenBank/DDBJ databases">
        <title>STING isolate genome collection.</title>
        <authorList>
            <person name="France M."/>
            <person name="Rutt L."/>
            <person name="Humphrys M."/>
            <person name="Ravel J."/>
        </authorList>
    </citation>
    <scope>NUCLEOTIDE SEQUENCE</scope>
    <source>
        <strain evidence="9">C0081E5</strain>
    </source>
</reference>